<reference evidence="12" key="1">
    <citation type="submission" date="2016-10" db="EMBL/GenBank/DDBJ databases">
        <title>Sequence of Gallionella enrichment culture.</title>
        <authorList>
            <person name="Poehlein A."/>
            <person name="Muehling M."/>
            <person name="Daniel R."/>
        </authorList>
    </citation>
    <scope>NUCLEOTIDE SEQUENCE</scope>
</reference>
<dbReference type="InterPro" id="IPR036206">
    <property type="entry name" value="ThiamineP_synth_sf"/>
</dbReference>
<keyword evidence="7" id="KW-0784">Thiamine biosynthesis</keyword>
<dbReference type="SUPFAM" id="SSF51391">
    <property type="entry name" value="Thiamin phosphate synthase"/>
    <property type="match status" value="1"/>
</dbReference>
<evidence type="ECO:0000256" key="1">
    <source>
        <dbReference type="ARBA" id="ARBA00001946"/>
    </source>
</evidence>
<dbReference type="InterPro" id="IPR034291">
    <property type="entry name" value="TMP_synthase"/>
</dbReference>
<dbReference type="CDD" id="cd00564">
    <property type="entry name" value="TMP_TenI"/>
    <property type="match status" value="1"/>
</dbReference>
<protein>
    <recommendedName>
        <fullName evidence="3">thiamine phosphate synthase</fullName>
        <ecNumber evidence="3">2.5.1.3</ecNumber>
    </recommendedName>
</protein>
<dbReference type="NCBIfam" id="TIGR00693">
    <property type="entry name" value="thiE"/>
    <property type="match status" value="1"/>
</dbReference>
<evidence type="ECO:0000256" key="8">
    <source>
        <dbReference type="ARBA" id="ARBA00047334"/>
    </source>
</evidence>
<keyword evidence="5" id="KW-0479">Metal-binding</keyword>
<comment type="catalytic activity">
    <reaction evidence="8">
        <text>4-methyl-5-(2-phosphooxyethyl)-thiazole + 4-amino-2-methyl-5-(diphosphooxymethyl)pyrimidine + H(+) = thiamine phosphate + diphosphate</text>
        <dbReference type="Rhea" id="RHEA:22328"/>
        <dbReference type="ChEBI" id="CHEBI:15378"/>
        <dbReference type="ChEBI" id="CHEBI:33019"/>
        <dbReference type="ChEBI" id="CHEBI:37575"/>
        <dbReference type="ChEBI" id="CHEBI:57841"/>
        <dbReference type="ChEBI" id="CHEBI:58296"/>
        <dbReference type="EC" id="2.5.1.3"/>
    </reaction>
</comment>
<accession>A0A1J5SB86</accession>
<dbReference type="GO" id="GO:0005737">
    <property type="term" value="C:cytoplasm"/>
    <property type="evidence" value="ECO:0007669"/>
    <property type="project" value="TreeGrafter"/>
</dbReference>
<name>A0A1J5SB86_9ZZZZ</name>
<comment type="catalytic activity">
    <reaction evidence="10">
        <text>2-[(2R,5Z)-2-carboxy-4-methylthiazol-5(2H)-ylidene]ethyl phosphate + 4-amino-2-methyl-5-(diphosphooxymethyl)pyrimidine + 2 H(+) = thiamine phosphate + CO2 + diphosphate</text>
        <dbReference type="Rhea" id="RHEA:47844"/>
        <dbReference type="ChEBI" id="CHEBI:15378"/>
        <dbReference type="ChEBI" id="CHEBI:16526"/>
        <dbReference type="ChEBI" id="CHEBI:33019"/>
        <dbReference type="ChEBI" id="CHEBI:37575"/>
        <dbReference type="ChEBI" id="CHEBI:57841"/>
        <dbReference type="ChEBI" id="CHEBI:62899"/>
        <dbReference type="EC" id="2.5.1.3"/>
    </reaction>
</comment>
<evidence type="ECO:0000256" key="2">
    <source>
        <dbReference type="ARBA" id="ARBA00005165"/>
    </source>
</evidence>
<dbReference type="UniPathway" id="UPA00060">
    <property type="reaction ID" value="UER00141"/>
</dbReference>
<comment type="cofactor">
    <cofactor evidence="1">
        <name>Mg(2+)</name>
        <dbReference type="ChEBI" id="CHEBI:18420"/>
    </cofactor>
</comment>
<organism evidence="12">
    <name type="scientific">mine drainage metagenome</name>
    <dbReference type="NCBI Taxonomy" id="410659"/>
    <lineage>
        <taxon>unclassified sequences</taxon>
        <taxon>metagenomes</taxon>
        <taxon>ecological metagenomes</taxon>
    </lineage>
</organism>
<evidence type="ECO:0000256" key="6">
    <source>
        <dbReference type="ARBA" id="ARBA00022842"/>
    </source>
</evidence>
<keyword evidence="4 12" id="KW-0808">Transferase</keyword>
<dbReference type="Pfam" id="PF02581">
    <property type="entry name" value="TMP-TENI"/>
    <property type="match status" value="1"/>
</dbReference>
<comment type="pathway">
    <text evidence="2">Cofactor biosynthesis; thiamine diphosphate biosynthesis; thiamine phosphate from 4-amino-2-methyl-5-diphosphomethylpyrimidine and 4-methyl-5-(2-phosphoethyl)-thiazole: step 1/1.</text>
</comment>
<evidence type="ECO:0000256" key="4">
    <source>
        <dbReference type="ARBA" id="ARBA00022679"/>
    </source>
</evidence>
<evidence type="ECO:0000256" key="5">
    <source>
        <dbReference type="ARBA" id="ARBA00022723"/>
    </source>
</evidence>
<evidence type="ECO:0000259" key="11">
    <source>
        <dbReference type="Pfam" id="PF02581"/>
    </source>
</evidence>
<sequence length="212" mass="23177">MKQISKLQYITTSTIQTEQACDVGVDWVQLRLKNISFEEYKAIAIQVQAVCKRYGAKLIINDNVYVAMAIHADGVHLGKEDMSYAEARLLLGDDYIIGGSTNTIDDIIQLSQEPIDYLGLGPFRFTSTKEKLNPIVGLEGYQRIVNELKNKSVSVPPLVGIGGIEEQDVADILSAGLYGIAVSGAISNSFKPGLAAENFLRLCNQTYSSIIN</sequence>
<dbReference type="EC" id="2.5.1.3" evidence="3"/>
<dbReference type="GO" id="GO:0009228">
    <property type="term" value="P:thiamine biosynthetic process"/>
    <property type="evidence" value="ECO:0007669"/>
    <property type="project" value="UniProtKB-KW"/>
</dbReference>
<evidence type="ECO:0000313" key="12">
    <source>
        <dbReference type="EMBL" id="OIR01296.1"/>
    </source>
</evidence>
<evidence type="ECO:0000256" key="3">
    <source>
        <dbReference type="ARBA" id="ARBA00012830"/>
    </source>
</evidence>
<dbReference type="AlphaFoldDB" id="A0A1J5SB86"/>
<dbReference type="InterPro" id="IPR013785">
    <property type="entry name" value="Aldolase_TIM"/>
</dbReference>
<evidence type="ECO:0000256" key="10">
    <source>
        <dbReference type="ARBA" id="ARBA00047883"/>
    </source>
</evidence>
<dbReference type="PANTHER" id="PTHR20857:SF15">
    <property type="entry name" value="THIAMINE-PHOSPHATE SYNTHASE"/>
    <property type="match status" value="1"/>
</dbReference>
<dbReference type="GO" id="GO:0004789">
    <property type="term" value="F:thiamine-phosphate diphosphorylase activity"/>
    <property type="evidence" value="ECO:0007669"/>
    <property type="project" value="UniProtKB-EC"/>
</dbReference>
<feature type="domain" description="Thiamine phosphate synthase/TenI" evidence="11">
    <location>
        <begin position="14"/>
        <end position="186"/>
    </location>
</feature>
<evidence type="ECO:0000256" key="9">
    <source>
        <dbReference type="ARBA" id="ARBA00047851"/>
    </source>
</evidence>
<gene>
    <name evidence="12" type="primary">thiE_8</name>
    <name evidence="12" type="ORF">GALL_165840</name>
</gene>
<proteinExistence type="inferred from homology"/>
<dbReference type="PANTHER" id="PTHR20857">
    <property type="entry name" value="THIAMINE-PHOSPHATE PYROPHOSPHORYLASE"/>
    <property type="match status" value="1"/>
</dbReference>
<keyword evidence="6" id="KW-0460">Magnesium</keyword>
<dbReference type="Gene3D" id="3.20.20.70">
    <property type="entry name" value="Aldolase class I"/>
    <property type="match status" value="1"/>
</dbReference>
<dbReference type="EMBL" id="MLJW01000085">
    <property type="protein sequence ID" value="OIR01296.1"/>
    <property type="molecule type" value="Genomic_DNA"/>
</dbReference>
<dbReference type="GO" id="GO:0046872">
    <property type="term" value="F:metal ion binding"/>
    <property type="evidence" value="ECO:0007669"/>
    <property type="project" value="UniProtKB-KW"/>
</dbReference>
<comment type="catalytic activity">
    <reaction evidence="9">
        <text>2-(2-carboxy-4-methylthiazol-5-yl)ethyl phosphate + 4-amino-2-methyl-5-(diphosphooxymethyl)pyrimidine + 2 H(+) = thiamine phosphate + CO2 + diphosphate</text>
        <dbReference type="Rhea" id="RHEA:47848"/>
        <dbReference type="ChEBI" id="CHEBI:15378"/>
        <dbReference type="ChEBI" id="CHEBI:16526"/>
        <dbReference type="ChEBI" id="CHEBI:33019"/>
        <dbReference type="ChEBI" id="CHEBI:37575"/>
        <dbReference type="ChEBI" id="CHEBI:57841"/>
        <dbReference type="ChEBI" id="CHEBI:62890"/>
        <dbReference type="EC" id="2.5.1.3"/>
    </reaction>
</comment>
<dbReference type="HAMAP" id="MF_00097">
    <property type="entry name" value="TMP_synthase"/>
    <property type="match status" value="1"/>
</dbReference>
<comment type="caution">
    <text evidence="12">The sequence shown here is derived from an EMBL/GenBank/DDBJ whole genome shotgun (WGS) entry which is preliminary data.</text>
</comment>
<evidence type="ECO:0000256" key="7">
    <source>
        <dbReference type="ARBA" id="ARBA00022977"/>
    </source>
</evidence>
<dbReference type="InterPro" id="IPR022998">
    <property type="entry name" value="ThiamineP_synth_TenI"/>
</dbReference>
<dbReference type="GO" id="GO:0009229">
    <property type="term" value="P:thiamine diphosphate biosynthetic process"/>
    <property type="evidence" value="ECO:0007669"/>
    <property type="project" value="UniProtKB-UniPathway"/>
</dbReference>